<protein>
    <submittedName>
        <fullName evidence="2">Uncharacterized protein</fullName>
    </submittedName>
</protein>
<dbReference type="Proteomes" id="UP000296049">
    <property type="component" value="Unassembled WGS sequence"/>
</dbReference>
<dbReference type="AlphaFoldDB" id="R0K9P0"/>
<evidence type="ECO:0000313" key="2">
    <source>
        <dbReference type="EMBL" id="EOB06572.1"/>
    </source>
</evidence>
<dbReference type="EMBL" id="KB742595">
    <property type="protein sequence ID" value="EOB06572.1"/>
    <property type="molecule type" value="Genomic_DNA"/>
</dbReference>
<proteinExistence type="predicted"/>
<reference evidence="3" key="1">
    <citation type="journal article" date="2013" name="Nat. Genet.">
        <title>The duck genome and transcriptome provide insight into an avian influenza virus reservoir species.</title>
        <authorList>
            <person name="Huang Y."/>
            <person name="Li Y."/>
            <person name="Burt D.W."/>
            <person name="Chen H."/>
            <person name="Zhang Y."/>
            <person name="Qian W."/>
            <person name="Kim H."/>
            <person name="Gan S."/>
            <person name="Zhao Y."/>
            <person name="Li J."/>
            <person name="Yi K."/>
            <person name="Feng H."/>
            <person name="Zhu P."/>
            <person name="Li B."/>
            <person name="Liu Q."/>
            <person name="Fairley S."/>
            <person name="Magor K.E."/>
            <person name="Du Z."/>
            <person name="Hu X."/>
            <person name="Goodman L."/>
            <person name="Tafer H."/>
            <person name="Vignal A."/>
            <person name="Lee T."/>
            <person name="Kim K.W."/>
            <person name="Sheng Z."/>
            <person name="An Y."/>
            <person name="Searle S."/>
            <person name="Herrero J."/>
            <person name="Groenen M.A."/>
            <person name="Crooijmans R.P."/>
            <person name="Faraut T."/>
            <person name="Cai Q."/>
            <person name="Webster R.G."/>
            <person name="Aldridge J.R."/>
            <person name="Warren W.C."/>
            <person name="Bartschat S."/>
            <person name="Kehr S."/>
            <person name="Marz M."/>
            <person name="Stadler P.F."/>
            <person name="Smith J."/>
            <person name="Kraus R.H."/>
            <person name="Zhao Y."/>
            <person name="Ren L."/>
            <person name="Fei J."/>
            <person name="Morisson M."/>
            <person name="Kaiser P."/>
            <person name="Griffin D.K."/>
            <person name="Rao M."/>
            <person name="Pitel F."/>
            <person name="Wang J."/>
            <person name="Li N."/>
        </authorList>
    </citation>
    <scope>NUCLEOTIDE SEQUENCE [LARGE SCALE GENOMIC DNA]</scope>
</reference>
<organism evidence="2 3">
    <name type="scientific">Anas platyrhynchos</name>
    <name type="common">Mallard</name>
    <name type="synonym">Anas boschas</name>
    <dbReference type="NCBI Taxonomy" id="8839"/>
    <lineage>
        <taxon>Eukaryota</taxon>
        <taxon>Metazoa</taxon>
        <taxon>Chordata</taxon>
        <taxon>Craniata</taxon>
        <taxon>Vertebrata</taxon>
        <taxon>Euteleostomi</taxon>
        <taxon>Archelosauria</taxon>
        <taxon>Archosauria</taxon>
        <taxon>Dinosauria</taxon>
        <taxon>Saurischia</taxon>
        <taxon>Theropoda</taxon>
        <taxon>Coelurosauria</taxon>
        <taxon>Aves</taxon>
        <taxon>Neognathae</taxon>
        <taxon>Galloanserae</taxon>
        <taxon>Anseriformes</taxon>
        <taxon>Anatidae</taxon>
        <taxon>Anatinae</taxon>
        <taxon>Anas</taxon>
    </lineage>
</organism>
<name>R0K9P0_ANAPL</name>
<accession>R0K9P0</accession>
<evidence type="ECO:0000313" key="3">
    <source>
        <dbReference type="Proteomes" id="UP000296049"/>
    </source>
</evidence>
<evidence type="ECO:0000256" key="1">
    <source>
        <dbReference type="SAM" id="MobiDB-lite"/>
    </source>
</evidence>
<keyword evidence="3" id="KW-1185">Reference proteome</keyword>
<gene>
    <name evidence="2" type="ORF">Anapl_08580</name>
</gene>
<feature type="region of interest" description="Disordered" evidence="1">
    <location>
        <begin position="192"/>
        <end position="215"/>
    </location>
</feature>
<sequence length="245" mass="26485">MLSAWWSSIWHTHYLGQFGKGYFDKGILTSALMDVFQVTPERGQVLSGHQGILLAPSSLASQQSLVLGHRVLVKVFGLSITQMPQNIEVAKLAKHFIKADSYKPKGRDAPSEVTNSHITQHAPYKNEQVTLYESVMALARAGIQIPSRSHLLGDNSTNDGSVDKAGPFISLLPDLIPSSAVNDAPGVTCPEGLPARDPCGPSEALQRSRALSTHQAHHFRLAMGQSVTHSAKNPEAVPWVSLQPS</sequence>